<dbReference type="CDD" id="cd02440">
    <property type="entry name" value="AdoMet_MTases"/>
    <property type="match status" value="1"/>
</dbReference>
<dbReference type="Pfam" id="PF01209">
    <property type="entry name" value="Ubie_methyltran"/>
    <property type="match status" value="1"/>
</dbReference>
<keyword evidence="3" id="KW-0949">S-adenosyl-L-methionine</keyword>
<dbReference type="Gene3D" id="3.40.50.150">
    <property type="entry name" value="Vaccinia Virus protein VP39"/>
    <property type="match status" value="1"/>
</dbReference>
<dbReference type="AlphaFoldDB" id="A0A382MCK7"/>
<dbReference type="EMBL" id="UINC01091872">
    <property type="protein sequence ID" value="SVC44981.1"/>
    <property type="molecule type" value="Genomic_DNA"/>
</dbReference>
<evidence type="ECO:0000256" key="3">
    <source>
        <dbReference type="ARBA" id="ARBA00022691"/>
    </source>
</evidence>
<dbReference type="PROSITE" id="PS01184">
    <property type="entry name" value="UBIE_2"/>
    <property type="match status" value="1"/>
</dbReference>
<keyword evidence="2" id="KW-0808">Transferase</keyword>
<dbReference type="GO" id="GO:0042181">
    <property type="term" value="P:ketone biosynthetic process"/>
    <property type="evidence" value="ECO:0007669"/>
    <property type="project" value="UniProtKB-ARBA"/>
</dbReference>
<accession>A0A382MCK7</accession>
<dbReference type="GO" id="GO:0032259">
    <property type="term" value="P:methylation"/>
    <property type="evidence" value="ECO:0007669"/>
    <property type="project" value="UniProtKB-KW"/>
</dbReference>
<sequence length="210" mass="24135">MFDSIAKNYDFLNHSLSFCMDFYWRRKAISKLKNKPKTILDIATGTADFAIAASKIKDAQIVGIDISKKMLEIGNQKIKRKGLDNNISLQLADSENLPFSINSFDAVTVGFGVRNFENLKLGLSEIYRVMKKDSIVVILEPSKPKIFPIKEIYNIYFHYILPFFGRLISKNNIAYQYLPNSVNTFPKTKDFLKILKEVGFSKYEHIPLTF</sequence>
<dbReference type="InterPro" id="IPR023576">
    <property type="entry name" value="UbiE/COQ5_MeTrFase_CS"/>
</dbReference>
<dbReference type="PANTHER" id="PTHR43591">
    <property type="entry name" value="METHYLTRANSFERASE"/>
    <property type="match status" value="1"/>
</dbReference>
<evidence type="ECO:0000256" key="2">
    <source>
        <dbReference type="ARBA" id="ARBA00022679"/>
    </source>
</evidence>
<dbReference type="NCBIfam" id="TIGR01934">
    <property type="entry name" value="MenG_MenH_UbiE"/>
    <property type="match status" value="1"/>
</dbReference>
<name>A0A382MCK7_9ZZZZ</name>
<dbReference type="PROSITE" id="PS51608">
    <property type="entry name" value="SAM_MT_UBIE"/>
    <property type="match status" value="1"/>
</dbReference>
<reference evidence="4" key="1">
    <citation type="submission" date="2018-05" db="EMBL/GenBank/DDBJ databases">
        <authorList>
            <person name="Lanie J.A."/>
            <person name="Ng W.-L."/>
            <person name="Kazmierczak K.M."/>
            <person name="Andrzejewski T.M."/>
            <person name="Davidsen T.M."/>
            <person name="Wayne K.J."/>
            <person name="Tettelin H."/>
            <person name="Glass J.I."/>
            <person name="Rusch D."/>
            <person name="Podicherti R."/>
            <person name="Tsui H.-C.T."/>
            <person name="Winkler M.E."/>
        </authorList>
    </citation>
    <scope>NUCLEOTIDE SEQUENCE</scope>
</reference>
<evidence type="ECO:0008006" key="5">
    <source>
        <dbReference type="Google" id="ProtNLM"/>
    </source>
</evidence>
<feature type="non-terminal residue" evidence="4">
    <location>
        <position position="210"/>
    </location>
</feature>
<proteinExistence type="predicted"/>
<gene>
    <name evidence="4" type="ORF">METZ01_LOCUS297835</name>
</gene>
<dbReference type="PANTHER" id="PTHR43591:SF24">
    <property type="entry name" value="2-METHOXY-6-POLYPRENYL-1,4-BENZOQUINOL METHYLASE, MITOCHONDRIAL"/>
    <property type="match status" value="1"/>
</dbReference>
<keyword evidence="1" id="KW-0489">Methyltransferase</keyword>
<dbReference type="PROSITE" id="PS01183">
    <property type="entry name" value="UBIE_1"/>
    <property type="match status" value="1"/>
</dbReference>
<protein>
    <recommendedName>
        <fullName evidence="5">Methyltransferase domain-containing protein</fullName>
    </recommendedName>
</protein>
<dbReference type="GO" id="GO:0008168">
    <property type="term" value="F:methyltransferase activity"/>
    <property type="evidence" value="ECO:0007669"/>
    <property type="project" value="UniProtKB-KW"/>
</dbReference>
<dbReference type="NCBIfam" id="NF001244">
    <property type="entry name" value="PRK00216.1-5"/>
    <property type="match status" value="1"/>
</dbReference>
<evidence type="ECO:0000313" key="4">
    <source>
        <dbReference type="EMBL" id="SVC44981.1"/>
    </source>
</evidence>
<evidence type="ECO:0000256" key="1">
    <source>
        <dbReference type="ARBA" id="ARBA00022603"/>
    </source>
</evidence>
<dbReference type="InterPro" id="IPR004033">
    <property type="entry name" value="UbiE/COQ5_MeTrFase"/>
</dbReference>
<organism evidence="4">
    <name type="scientific">marine metagenome</name>
    <dbReference type="NCBI Taxonomy" id="408172"/>
    <lineage>
        <taxon>unclassified sequences</taxon>
        <taxon>metagenomes</taxon>
        <taxon>ecological metagenomes</taxon>
    </lineage>
</organism>
<dbReference type="SUPFAM" id="SSF53335">
    <property type="entry name" value="S-adenosyl-L-methionine-dependent methyltransferases"/>
    <property type="match status" value="1"/>
</dbReference>
<dbReference type="InterPro" id="IPR029063">
    <property type="entry name" value="SAM-dependent_MTases_sf"/>
</dbReference>